<organism evidence="12 13">
    <name type="scientific">candidate division MSBL1 archaeon SCGC-AAA259O05</name>
    <dbReference type="NCBI Taxonomy" id="1698271"/>
    <lineage>
        <taxon>Archaea</taxon>
        <taxon>Methanobacteriati</taxon>
        <taxon>Methanobacteriota</taxon>
        <taxon>candidate division MSBL1</taxon>
    </lineage>
</organism>
<evidence type="ECO:0000256" key="3">
    <source>
        <dbReference type="ARBA" id="ARBA00004953"/>
    </source>
</evidence>
<accession>A0A133V5W5</accession>
<keyword evidence="6 11" id="KW-1003">Cell membrane</keyword>
<keyword evidence="9 11" id="KW-1133">Transmembrane helix</keyword>
<keyword evidence="8 11" id="KW-0812">Transmembrane</keyword>
<dbReference type="AlphaFoldDB" id="A0A133V5W5"/>
<dbReference type="GO" id="GO:0005886">
    <property type="term" value="C:plasma membrane"/>
    <property type="evidence" value="ECO:0007669"/>
    <property type="project" value="UniProtKB-SubCell"/>
</dbReference>
<dbReference type="UniPathway" id="UPA00148"/>
<reference evidence="12 13" key="1">
    <citation type="journal article" date="2016" name="Sci. Rep.">
        <title>Metabolic traits of an uncultured archaeal lineage -MSBL1- from brine pools of the Red Sea.</title>
        <authorList>
            <person name="Mwirichia R."/>
            <person name="Alam I."/>
            <person name="Rashid M."/>
            <person name="Vinu M."/>
            <person name="Ba-Alawi W."/>
            <person name="Anthony Kamau A."/>
            <person name="Kamanda Ngugi D."/>
            <person name="Goker M."/>
            <person name="Klenk H.P."/>
            <person name="Bajic V."/>
            <person name="Stingl U."/>
        </authorList>
    </citation>
    <scope>NUCLEOTIDE SEQUENCE [LARGE SCALE GENOMIC DNA]</scope>
    <source>
        <strain evidence="12">SCGC-AAA259O05</strain>
    </source>
</reference>
<dbReference type="PATRIC" id="fig|1698271.3.peg.27"/>
<feature type="transmembrane region" description="Helical" evidence="11">
    <location>
        <begin position="293"/>
        <end position="312"/>
    </location>
</feature>
<keyword evidence="7 11" id="KW-0169">Cobalamin biosynthesis</keyword>
<comment type="similarity">
    <text evidence="4 11">Belongs to the CobD/CbiB family.</text>
</comment>
<evidence type="ECO:0000256" key="1">
    <source>
        <dbReference type="ARBA" id="ARBA00003384"/>
    </source>
</evidence>
<dbReference type="GO" id="GO:0015420">
    <property type="term" value="F:ABC-type vitamin B12 transporter activity"/>
    <property type="evidence" value="ECO:0007669"/>
    <property type="project" value="UniProtKB-UniRule"/>
</dbReference>
<evidence type="ECO:0000256" key="4">
    <source>
        <dbReference type="ARBA" id="ARBA00006263"/>
    </source>
</evidence>
<comment type="pathway">
    <text evidence="3 11">Cofactor biosynthesis; adenosylcobalamin biosynthesis.</text>
</comment>
<gene>
    <name evidence="11" type="primary">cobD</name>
    <name evidence="12" type="ORF">AKJ41_00120</name>
</gene>
<dbReference type="NCBIfam" id="NF002281">
    <property type="entry name" value="PRK01209.2-5"/>
    <property type="match status" value="1"/>
</dbReference>
<dbReference type="Proteomes" id="UP000070344">
    <property type="component" value="Unassembled WGS sequence"/>
</dbReference>
<dbReference type="Pfam" id="PF03186">
    <property type="entry name" value="CobD_Cbib"/>
    <property type="match status" value="1"/>
</dbReference>
<evidence type="ECO:0000256" key="10">
    <source>
        <dbReference type="ARBA" id="ARBA00023136"/>
    </source>
</evidence>
<dbReference type="EMBL" id="LHXV01000001">
    <property type="protein sequence ID" value="KXB01831.1"/>
    <property type="molecule type" value="Genomic_DNA"/>
</dbReference>
<feature type="transmembrane region" description="Helical" evidence="11">
    <location>
        <begin position="85"/>
        <end position="104"/>
    </location>
</feature>
<evidence type="ECO:0000256" key="11">
    <source>
        <dbReference type="HAMAP-Rule" id="MF_00024"/>
    </source>
</evidence>
<evidence type="ECO:0000313" key="13">
    <source>
        <dbReference type="Proteomes" id="UP000070344"/>
    </source>
</evidence>
<proteinExistence type="inferred from homology"/>
<evidence type="ECO:0000256" key="9">
    <source>
        <dbReference type="ARBA" id="ARBA00022989"/>
    </source>
</evidence>
<dbReference type="InterPro" id="IPR004485">
    <property type="entry name" value="Cobalamin_biosynth_CobD/CbiB"/>
</dbReference>
<comment type="subcellular location">
    <subcellularLocation>
        <location evidence="2 11">Cell membrane</location>
        <topology evidence="2 11">Multi-pass membrane protein</topology>
    </subcellularLocation>
</comment>
<keyword evidence="10 11" id="KW-0472">Membrane</keyword>
<evidence type="ECO:0000313" key="12">
    <source>
        <dbReference type="EMBL" id="KXB01831.1"/>
    </source>
</evidence>
<keyword evidence="13" id="KW-1185">Reference proteome</keyword>
<comment type="caution">
    <text evidence="11">Lacks conserved residue(s) required for the propagation of feature annotation.</text>
</comment>
<dbReference type="HAMAP" id="MF_00024">
    <property type="entry name" value="CobD_CbiB"/>
    <property type="match status" value="1"/>
</dbReference>
<comment type="caution">
    <text evidence="12">The sequence shown here is derived from an EMBL/GenBank/DDBJ whole genome shotgun (WGS) entry which is preliminary data.</text>
</comment>
<dbReference type="PANTHER" id="PTHR34308">
    <property type="entry name" value="COBALAMIN BIOSYNTHESIS PROTEIN CBIB"/>
    <property type="match status" value="1"/>
</dbReference>
<evidence type="ECO:0000256" key="6">
    <source>
        <dbReference type="ARBA" id="ARBA00022475"/>
    </source>
</evidence>
<evidence type="ECO:0000256" key="7">
    <source>
        <dbReference type="ARBA" id="ARBA00022573"/>
    </source>
</evidence>
<feature type="transmembrane region" description="Helical" evidence="11">
    <location>
        <begin position="158"/>
        <end position="179"/>
    </location>
</feature>
<dbReference type="NCBIfam" id="TIGR00380">
    <property type="entry name" value="cobal_cbiB"/>
    <property type="match status" value="1"/>
</dbReference>
<protein>
    <recommendedName>
        <fullName evidence="5 11">Probable cobalamin biosynthesis protein CobD</fullName>
    </recommendedName>
</protein>
<name>A0A133V5W5_9EURY</name>
<dbReference type="GO" id="GO:0009236">
    <property type="term" value="P:cobalamin biosynthetic process"/>
    <property type="evidence" value="ECO:0007669"/>
    <property type="project" value="UniProtKB-UniRule"/>
</dbReference>
<feature type="transmembrane region" description="Helical" evidence="11">
    <location>
        <begin position="58"/>
        <end position="78"/>
    </location>
</feature>
<evidence type="ECO:0000256" key="2">
    <source>
        <dbReference type="ARBA" id="ARBA00004651"/>
    </source>
</evidence>
<comment type="function">
    <text evidence="1 11">Converts cobyric acid to cobinamide by the addition of aminopropanol on the F carboxylic group.</text>
</comment>
<evidence type="ECO:0000256" key="5">
    <source>
        <dbReference type="ARBA" id="ARBA00016185"/>
    </source>
</evidence>
<dbReference type="GO" id="GO:0048472">
    <property type="term" value="F:threonine-phosphate decarboxylase activity"/>
    <property type="evidence" value="ECO:0007669"/>
    <property type="project" value="InterPro"/>
</dbReference>
<evidence type="ECO:0000256" key="8">
    <source>
        <dbReference type="ARBA" id="ARBA00022692"/>
    </source>
</evidence>
<sequence length="313" mass="33636">MVATKEFLTLPAALILDFGLGELPERIHPTVWMGKIADKLGSELRGGSSEHVCLKGGVMVLLMIIVSIAPVSLLSYVLEGSHWLIYLPITAILLKSTFAVSSMGSHLEPIVNSLRGGNLVEARRNTSRIVSRDTDDLDREGVASAAIESTSESITDGVVAPIFFFAIFGLPGAFFYRLVNTLDSMYGYKKGSLKDFGWAAANLDTILNYIPARLTAFMVSIGAWISGENFRDSLGCPLEDSGRTSSPNAGWPMSAVAGALGIRLEKEGAYELNSEGVSPDENHVLRSFSLMKFSAIIFSVVVTGLLGAIGILW</sequence>
<dbReference type="PANTHER" id="PTHR34308:SF1">
    <property type="entry name" value="COBALAMIN BIOSYNTHESIS PROTEIN CBIB"/>
    <property type="match status" value="1"/>
</dbReference>